<dbReference type="Gene3D" id="3.90.25.10">
    <property type="entry name" value="UDP-galactose 4-epimerase, domain 1"/>
    <property type="match status" value="1"/>
</dbReference>
<comment type="caution">
    <text evidence="3">The sequence shown here is derived from an EMBL/GenBank/DDBJ whole genome shotgun (WGS) entry which is preliminary data.</text>
</comment>
<feature type="domain" description="NAD-dependent epimerase/dehydratase" evidence="2">
    <location>
        <begin position="5"/>
        <end position="209"/>
    </location>
</feature>
<sequence>MNRNILVTGATGYLGSRFLDKLLKNNYQICVVKRETSDISKIMSLSAEVKFYNNDEVSIKNLFQENDIEMIVHIATLYGRKGETMFQIKEANLDFPLLILKYAIDNNVKYFINTGTSLPYLTNQYSLFKNQFSECLEFHSSNITTINILLEHFYGPGDDDSKFITSMIGKMKSNIDKIELTEGIQLRDFIFIEDVLDAYFFIINNINKFKGYNNLPLGSGETVTIKGVVETIKEITSSTSDLLFGNIPMRSNELMCSDADISILNGLGWTPKFNLNEGLKMTVESYNKIL</sequence>
<dbReference type="EMBL" id="VJZN01000001">
    <property type="protein sequence ID" value="TRX10339.1"/>
    <property type="molecule type" value="Genomic_DNA"/>
</dbReference>
<dbReference type="Gene3D" id="3.40.50.720">
    <property type="entry name" value="NAD(P)-binding Rossmann-like Domain"/>
    <property type="match status" value="2"/>
</dbReference>
<dbReference type="SUPFAM" id="SSF51735">
    <property type="entry name" value="NAD(P)-binding Rossmann-fold domains"/>
    <property type="match status" value="1"/>
</dbReference>
<evidence type="ECO:0000313" key="4">
    <source>
        <dbReference type="Proteomes" id="UP000318528"/>
    </source>
</evidence>
<dbReference type="PANTHER" id="PTHR43000">
    <property type="entry name" value="DTDP-D-GLUCOSE 4,6-DEHYDRATASE-RELATED"/>
    <property type="match status" value="1"/>
</dbReference>
<comment type="similarity">
    <text evidence="1">Belongs to the NAD(P)-dependent epimerase/dehydratase family.</text>
</comment>
<proteinExistence type="inferred from homology"/>
<dbReference type="InterPro" id="IPR036291">
    <property type="entry name" value="NAD(P)-bd_dom_sf"/>
</dbReference>
<reference evidence="3 4" key="1">
    <citation type="submission" date="2019-07" db="EMBL/GenBank/DDBJ databases">
        <title>Novel species of Flavobacterium.</title>
        <authorList>
            <person name="Liu Q."/>
            <person name="Xin Y.-H."/>
        </authorList>
    </citation>
    <scope>NUCLEOTIDE SEQUENCE [LARGE SCALE GENOMIC DNA]</scope>
    <source>
        <strain evidence="3 4">GSP39</strain>
    </source>
</reference>
<accession>A0ABY3CQ95</accession>
<evidence type="ECO:0000313" key="3">
    <source>
        <dbReference type="EMBL" id="TRX10339.1"/>
    </source>
</evidence>
<dbReference type="Pfam" id="PF01370">
    <property type="entry name" value="Epimerase"/>
    <property type="match status" value="1"/>
</dbReference>
<dbReference type="RefSeq" id="WP_143385684.1">
    <property type="nucleotide sequence ID" value="NZ_VJZM01000001.1"/>
</dbReference>
<organism evidence="3 4">
    <name type="scientific">Flavobacterium gawalongense</name>
    <dbReference type="NCBI Taxonomy" id="2594432"/>
    <lineage>
        <taxon>Bacteria</taxon>
        <taxon>Pseudomonadati</taxon>
        <taxon>Bacteroidota</taxon>
        <taxon>Flavobacteriia</taxon>
        <taxon>Flavobacteriales</taxon>
        <taxon>Flavobacteriaceae</taxon>
        <taxon>Flavobacterium</taxon>
    </lineage>
</organism>
<evidence type="ECO:0000259" key="2">
    <source>
        <dbReference type="Pfam" id="PF01370"/>
    </source>
</evidence>
<dbReference type="InterPro" id="IPR001509">
    <property type="entry name" value="Epimerase_deHydtase"/>
</dbReference>
<name>A0ABY3CQ95_9FLAO</name>
<gene>
    <name evidence="3" type="ORF">FNW12_00035</name>
</gene>
<evidence type="ECO:0000256" key="1">
    <source>
        <dbReference type="ARBA" id="ARBA00007637"/>
    </source>
</evidence>
<protein>
    <submittedName>
        <fullName evidence="3">NAD(P)-dependent oxidoreductase</fullName>
    </submittedName>
</protein>
<keyword evidence="4" id="KW-1185">Reference proteome</keyword>
<dbReference type="Proteomes" id="UP000318528">
    <property type="component" value="Unassembled WGS sequence"/>
</dbReference>